<accession>A0A4Z2HLZ4</accession>
<dbReference type="Gene3D" id="2.30.29.30">
    <property type="entry name" value="Pleckstrin-homology domain (PH domain)/Phosphotyrosine-binding domain (PTB)"/>
    <property type="match status" value="1"/>
</dbReference>
<evidence type="ECO:0000313" key="2">
    <source>
        <dbReference type="Proteomes" id="UP000314294"/>
    </source>
</evidence>
<dbReference type="EMBL" id="SRLO01000214">
    <property type="protein sequence ID" value="TNN66777.1"/>
    <property type="molecule type" value="Genomic_DNA"/>
</dbReference>
<dbReference type="Gene3D" id="3.30.505.10">
    <property type="entry name" value="SH2 domain"/>
    <property type="match status" value="1"/>
</dbReference>
<dbReference type="InterPro" id="IPR036860">
    <property type="entry name" value="SH2_dom_sf"/>
</dbReference>
<dbReference type="PANTHER" id="PTHR16186">
    <property type="entry name" value="SIGNAL-TRANSDUCING ADAPTOR PROTEIN-RELATED"/>
    <property type="match status" value="1"/>
</dbReference>
<dbReference type="AlphaFoldDB" id="A0A4Z2HLZ4"/>
<dbReference type="PANTHER" id="PTHR16186:SF11">
    <property type="entry name" value="SIGNAL-TRANSDUCING ADAPTOR PROTEIN 2"/>
    <property type="match status" value="1"/>
</dbReference>
<gene>
    <name evidence="1" type="primary">Stap2_1</name>
    <name evidence="1" type="ORF">EYF80_023019</name>
</gene>
<dbReference type="OrthoDB" id="6086001at2759"/>
<dbReference type="InterPro" id="IPR011993">
    <property type="entry name" value="PH-like_dom_sf"/>
</dbReference>
<dbReference type="InterPro" id="IPR039111">
    <property type="entry name" value="STAP1/STAP2"/>
</dbReference>
<keyword evidence="2" id="KW-1185">Reference proteome</keyword>
<dbReference type="SUPFAM" id="SSF50729">
    <property type="entry name" value="PH domain-like"/>
    <property type="match status" value="1"/>
</dbReference>
<dbReference type="Proteomes" id="UP000314294">
    <property type="component" value="Unassembled WGS sequence"/>
</dbReference>
<organism evidence="1 2">
    <name type="scientific">Liparis tanakae</name>
    <name type="common">Tanaka's snailfish</name>
    <dbReference type="NCBI Taxonomy" id="230148"/>
    <lineage>
        <taxon>Eukaryota</taxon>
        <taxon>Metazoa</taxon>
        <taxon>Chordata</taxon>
        <taxon>Craniata</taxon>
        <taxon>Vertebrata</taxon>
        <taxon>Euteleostomi</taxon>
        <taxon>Actinopterygii</taxon>
        <taxon>Neopterygii</taxon>
        <taxon>Teleostei</taxon>
        <taxon>Neoteleostei</taxon>
        <taxon>Acanthomorphata</taxon>
        <taxon>Eupercaria</taxon>
        <taxon>Perciformes</taxon>
        <taxon>Cottioidei</taxon>
        <taxon>Cottales</taxon>
        <taxon>Liparidae</taxon>
        <taxon>Liparis</taxon>
    </lineage>
</organism>
<name>A0A4Z2HLZ4_9TELE</name>
<sequence length="217" mass="24388">MMVKLTARQRSQLPTCYYEGYLEKRSFRDKYVEKVDLRGFVSITDDSSQDRNLDAARLCLQLKDGNIRFTAPNAEARELWKGYIRSVAELSVPASINLLPGQIHMLKETVEKEKTRMLDVAPPALGAAAPDDLHGGRPACFHKVSRLGAELLLEREAERGNLLLRPGSKGDSYAVTTRQDLEGLSKSTGHFTGHFTDLRADLRADACIDFRRQRLPE</sequence>
<protein>
    <submittedName>
        <fullName evidence="1">Signal-transducing adaptor protein 2</fullName>
    </submittedName>
</protein>
<dbReference type="GO" id="GO:0035591">
    <property type="term" value="F:signaling adaptor activity"/>
    <property type="evidence" value="ECO:0007669"/>
    <property type="project" value="InterPro"/>
</dbReference>
<proteinExistence type="predicted"/>
<comment type="caution">
    <text evidence="1">The sequence shown here is derived from an EMBL/GenBank/DDBJ whole genome shotgun (WGS) entry which is preliminary data.</text>
</comment>
<evidence type="ECO:0000313" key="1">
    <source>
        <dbReference type="EMBL" id="TNN66777.1"/>
    </source>
</evidence>
<reference evidence="1 2" key="1">
    <citation type="submission" date="2019-03" db="EMBL/GenBank/DDBJ databases">
        <title>First draft genome of Liparis tanakae, snailfish: a comprehensive survey of snailfish specific genes.</title>
        <authorList>
            <person name="Kim W."/>
            <person name="Song I."/>
            <person name="Jeong J.-H."/>
            <person name="Kim D."/>
            <person name="Kim S."/>
            <person name="Ryu S."/>
            <person name="Song J.Y."/>
            <person name="Lee S.K."/>
        </authorList>
    </citation>
    <scope>NUCLEOTIDE SEQUENCE [LARGE SCALE GENOMIC DNA]</scope>
    <source>
        <tissue evidence="1">Muscle</tissue>
    </source>
</reference>